<keyword evidence="3" id="KW-1185">Reference proteome</keyword>
<dbReference type="GO" id="GO:0000055">
    <property type="term" value="P:ribosomal large subunit export from nucleus"/>
    <property type="evidence" value="ECO:0007669"/>
    <property type="project" value="TreeGrafter"/>
</dbReference>
<sequence length="106" mass="12344">MSDLMLRLWIRCFNDESSSGNSQKEATDILARFKEDPNSWTKVDAILESSNFLEQKYFGLQILEQLIQTRWKALPREQCEGIKGYIREYEASIAETEHRVGADRQA</sequence>
<organism evidence="3 4">
    <name type="scientific">Ditylenchus dipsaci</name>
    <dbReference type="NCBI Taxonomy" id="166011"/>
    <lineage>
        <taxon>Eukaryota</taxon>
        <taxon>Metazoa</taxon>
        <taxon>Ecdysozoa</taxon>
        <taxon>Nematoda</taxon>
        <taxon>Chromadorea</taxon>
        <taxon>Rhabditida</taxon>
        <taxon>Tylenchina</taxon>
        <taxon>Tylenchomorpha</taxon>
        <taxon>Sphaerularioidea</taxon>
        <taxon>Anguinidae</taxon>
        <taxon>Anguininae</taxon>
        <taxon>Ditylenchus</taxon>
    </lineage>
</organism>
<protein>
    <submittedName>
        <fullName evidence="4">Importin N-terminal domain-containing protein</fullName>
    </submittedName>
</protein>
<proteinExistence type="inferred from homology"/>
<dbReference type="Pfam" id="PF03810">
    <property type="entry name" value="IBN_N"/>
    <property type="match status" value="1"/>
</dbReference>
<evidence type="ECO:0000259" key="2">
    <source>
        <dbReference type="PROSITE" id="PS50166"/>
    </source>
</evidence>
<dbReference type="InterPro" id="IPR001494">
    <property type="entry name" value="Importin-beta_N"/>
</dbReference>
<dbReference type="PANTHER" id="PTHR11223:SF2">
    <property type="entry name" value="EXPORTIN-1"/>
    <property type="match status" value="1"/>
</dbReference>
<evidence type="ECO:0000313" key="4">
    <source>
        <dbReference type="WBParaSite" id="jg18505"/>
    </source>
</evidence>
<evidence type="ECO:0000256" key="1">
    <source>
        <dbReference type="ARBA" id="ARBA00009466"/>
    </source>
</evidence>
<reference evidence="4" key="1">
    <citation type="submission" date="2022-11" db="UniProtKB">
        <authorList>
            <consortium name="WormBaseParasite"/>
        </authorList>
    </citation>
    <scope>IDENTIFICATION</scope>
</reference>
<dbReference type="Proteomes" id="UP000887574">
    <property type="component" value="Unplaced"/>
</dbReference>
<dbReference type="GO" id="GO:0000056">
    <property type="term" value="P:ribosomal small subunit export from nucleus"/>
    <property type="evidence" value="ECO:0007669"/>
    <property type="project" value="TreeGrafter"/>
</dbReference>
<dbReference type="Gene3D" id="1.25.10.10">
    <property type="entry name" value="Leucine-rich Repeat Variant"/>
    <property type="match status" value="1"/>
</dbReference>
<evidence type="ECO:0000313" key="3">
    <source>
        <dbReference type="Proteomes" id="UP000887574"/>
    </source>
</evidence>
<dbReference type="AlphaFoldDB" id="A0A915DDM2"/>
<dbReference type="PROSITE" id="PS50166">
    <property type="entry name" value="IMPORTIN_B_NT"/>
    <property type="match status" value="1"/>
</dbReference>
<dbReference type="InterPro" id="IPR016024">
    <property type="entry name" value="ARM-type_fold"/>
</dbReference>
<feature type="domain" description="Importin N-terminal" evidence="2">
    <location>
        <begin position="26"/>
        <end position="92"/>
    </location>
</feature>
<dbReference type="WBParaSite" id="jg18505">
    <property type="protein sequence ID" value="jg18505"/>
    <property type="gene ID" value="jg18505"/>
</dbReference>
<dbReference type="InterPro" id="IPR045065">
    <property type="entry name" value="XPO1/5"/>
</dbReference>
<dbReference type="GO" id="GO:0031267">
    <property type="term" value="F:small GTPase binding"/>
    <property type="evidence" value="ECO:0007669"/>
    <property type="project" value="InterPro"/>
</dbReference>
<name>A0A915DDM2_9BILA</name>
<dbReference type="GO" id="GO:0006611">
    <property type="term" value="P:protein export from nucleus"/>
    <property type="evidence" value="ECO:0007669"/>
    <property type="project" value="InterPro"/>
</dbReference>
<comment type="similarity">
    <text evidence="1">Belongs to the exportin family.</text>
</comment>
<dbReference type="PANTHER" id="PTHR11223">
    <property type="entry name" value="EXPORTIN 1/5"/>
    <property type="match status" value="1"/>
</dbReference>
<dbReference type="GO" id="GO:0005737">
    <property type="term" value="C:cytoplasm"/>
    <property type="evidence" value="ECO:0007669"/>
    <property type="project" value="TreeGrafter"/>
</dbReference>
<dbReference type="InterPro" id="IPR011989">
    <property type="entry name" value="ARM-like"/>
</dbReference>
<dbReference type="GO" id="GO:0005049">
    <property type="term" value="F:nuclear export signal receptor activity"/>
    <property type="evidence" value="ECO:0007669"/>
    <property type="project" value="InterPro"/>
</dbReference>
<dbReference type="SUPFAM" id="SSF48371">
    <property type="entry name" value="ARM repeat"/>
    <property type="match status" value="1"/>
</dbReference>
<dbReference type="GO" id="GO:0005634">
    <property type="term" value="C:nucleus"/>
    <property type="evidence" value="ECO:0007669"/>
    <property type="project" value="TreeGrafter"/>
</dbReference>
<accession>A0A915DDM2</accession>
<dbReference type="SMART" id="SM00913">
    <property type="entry name" value="IBN_N"/>
    <property type="match status" value="1"/>
</dbReference>